<dbReference type="Proteomes" id="UP000033977">
    <property type="component" value="Unassembled WGS sequence"/>
</dbReference>
<dbReference type="SUPFAM" id="SSF51905">
    <property type="entry name" value="FAD/NAD(P)-binding domain"/>
    <property type="match status" value="1"/>
</dbReference>
<evidence type="ECO:0000259" key="1">
    <source>
        <dbReference type="Pfam" id="PF01266"/>
    </source>
</evidence>
<evidence type="ECO:0008006" key="5">
    <source>
        <dbReference type="Google" id="ProtNLM"/>
    </source>
</evidence>
<evidence type="ECO:0000313" key="4">
    <source>
        <dbReference type="Proteomes" id="UP000033977"/>
    </source>
</evidence>
<organism evidence="3 4">
    <name type="scientific">Candidatus Giovannonibacteria bacterium GW2011_GWB1_44_23</name>
    <dbReference type="NCBI Taxonomy" id="1618652"/>
    <lineage>
        <taxon>Bacteria</taxon>
        <taxon>Candidatus Giovannoniibacteriota</taxon>
    </lineage>
</organism>
<protein>
    <recommendedName>
        <fullName evidence="5">FAD dependent oxidoreductase domain-containing protein</fullName>
    </recommendedName>
</protein>
<dbReference type="EMBL" id="LCIN01000001">
    <property type="protein sequence ID" value="KKT57871.1"/>
    <property type="molecule type" value="Genomic_DNA"/>
</dbReference>
<accession>A0A0G1IEP2</accession>
<evidence type="ECO:0000313" key="3">
    <source>
        <dbReference type="EMBL" id="KKT57871.1"/>
    </source>
</evidence>
<feature type="domain" description="Gfo/Idh/MocA-like oxidoreductase N-terminal" evidence="2">
    <location>
        <begin position="5"/>
        <end position="123"/>
    </location>
</feature>
<dbReference type="SUPFAM" id="SSF51735">
    <property type="entry name" value="NAD(P)-binding Rossmann-fold domains"/>
    <property type="match status" value="1"/>
</dbReference>
<feature type="domain" description="FAD dependent oxidoreductase" evidence="1">
    <location>
        <begin position="289"/>
        <end position="592"/>
    </location>
</feature>
<dbReference type="GO" id="GO:0000166">
    <property type="term" value="F:nucleotide binding"/>
    <property type="evidence" value="ECO:0007669"/>
    <property type="project" value="InterPro"/>
</dbReference>
<dbReference type="Gene3D" id="3.50.50.60">
    <property type="entry name" value="FAD/NAD(P)-binding domain"/>
    <property type="match status" value="1"/>
</dbReference>
<gene>
    <name evidence="3" type="ORF">UW49_C0001G0055</name>
</gene>
<reference evidence="3 4" key="1">
    <citation type="journal article" date="2015" name="Nature">
        <title>rRNA introns, odd ribosomes, and small enigmatic genomes across a large radiation of phyla.</title>
        <authorList>
            <person name="Brown C.T."/>
            <person name="Hug L.A."/>
            <person name="Thomas B.C."/>
            <person name="Sharon I."/>
            <person name="Castelle C.J."/>
            <person name="Singh A."/>
            <person name="Wilkins M.J."/>
            <person name="Williams K.H."/>
            <person name="Banfield J.F."/>
        </authorList>
    </citation>
    <scope>NUCLEOTIDE SEQUENCE [LARGE SCALE GENOMIC DNA]</scope>
</reference>
<proteinExistence type="predicted"/>
<dbReference type="InterPro" id="IPR000683">
    <property type="entry name" value="Gfo/Idh/MocA-like_OxRdtase_N"/>
</dbReference>
<dbReference type="InterPro" id="IPR036188">
    <property type="entry name" value="FAD/NAD-bd_sf"/>
</dbReference>
<dbReference type="Gene3D" id="3.40.50.720">
    <property type="entry name" value="NAD(P)-binding Rossmann-like Domain"/>
    <property type="match status" value="1"/>
</dbReference>
<dbReference type="Pfam" id="PF01408">
    <property type="entry name" value="GFO_IDH_MocA"/>
    <property type="match status" value="1"/>
</dbReference>
<dbReference type="PANTHER" id="PTHR43377">
    <property type="entry name" value="BILIVERDIN REDUCTASE A"/>
    <property type="match status" value="1"/>
</dbReference>
<dbReference type="Gene3D" id="3.30.360.10">
    <property type="entry name" value="Dihydrodipicolinate Reductase, domain 2"/>
    <property type="match status" value="1"/>
</dbReference>
<dbReference type="InterPro" id="IPR006076">
    <property type="entry name" value="FAD-dep_OxRdtase"/>
</dbReference>
<dbReference type="InterPro" id="IPR051450">
    <property type="entry name" value="Gfo/Idh/MocA_Oxidoreductases"/>
</dbReference>
<comment type="caution">
    <text evidence="3">The sequence shown here is derived from an EMBL/GenBank/DDBJ whole genome shotgun (WGS) entry which is preliminary data.</text>
</comment>
<dbReference type="AlphaFoldDB" id="A0A0G1IEP2"/>
<sequence length="646" mass="73425">MKKPKILLVGAGRFGKKHLRNLLLLEKQGKLTLAGVVVKTKKNQQELQKEYDMPIFTDLKPSLLKKADAVDIVTPYQTHFSLIKKCLRYADVFVEKPLAETAEEANILRDYAKKHKKILMVGHIYRFHPLTEKLKSLAPKFKNLKQIEGEFISPIATYEGYDPLLEELHWFDVLDYLFGEKPKVIWSKGTKYLKDVYLRYPNGADAHFKIGWRNDQKIRTLNFVMSGDKKIICDFTRPVTVEPLAKELTLFIDILRGRKISYPDGEIGARIIEIVEAAKQSQRPKTPSVAIIGGGIFGATAAIIIGKYFPVTLFEKKSGLLAEASLANQYRHHYGYHYPRSPETIQEVREARRDFESVYREAISSGFPSYYCVSQKGSLVSAKQFLKVCKQNGLPAKRAYPPKIFLNRDTVSLSVRTPEAVYDYKKLKNLVSRELRGNQNVKLKLNSEILSARLNKDGKKTLIINSKNGSKSSEEFDCVINATYARYNNFCDWLGFPLKNLNFRLKELAVVRLKTSDKCAVTIMDGPFATILPMDSHGNLYTLGDVPLSVHKSYVNLKSLSLDKIRKLPAPRWEEMKERCSRWFPILKNSEYIKSMFVILPTEPASAGTDARPTVVAFHGFGCFSIFSGKVITCVSAAKKILRELK</sequence>
<dbReference type="Pfam" id="PF01266">
    <property type="entry name" value="DAO"/>
    <property type="match status" value="1"/>
</dbReference>
<dbReference type="InterPro" id="IPR036291">
    <property type="entry name" value="NAD(P)-bd_dom_sf"/>
</dbReference>
<dbReference type="Gene3D" id="3.30.9.10">
    <property type="entry name" value="D-Amino Acid Oxidase, subunit A, domain 2"/>
    <property type="match status" value="1"/>
</dbReference>
<name>A0A0G1IEP2_9BACT</name>
<dbReference type="PANTHER" id="PTHR43377:SF1">
    <property type="entry name" value="BILIVERDIN REDUCTASE A"/>
    <property type="match status" value="1"/>
</dbReference>
<evidence type="ECO:0000259" key="2">
    <source>
        <dbReference type="Pfam" id="PF01408"/>
    </source>
</evidence>
<dbReference type="SUPFAM" id="SSF55347">
    <property type="entry name" value="Glyceraldehyde-3-phosphate dehydrogenase-like, C-terminal domain"/>
    <property type="match status" value="1"/>
</dbReference>